<name>A0A9Q3UNZ6_9GAMM</name>
<protein>
    <submittedName>
        <fullName evidence="2">FAD/NAD(P)-binding protein</fullName>
    </submittedName>
</protein>
<reference evidence="2" key="1">
    <citation type="submission" date="2021-10" db="EMBL/GenBank/DDBJ databases">
        <title>The diversity and Nitrogen Metabolism of Culturable Nitrate-Utilizing Bacteria Within the Oxygen Minimum Zone of the Changjiang (Yangtze River)Estuary.</title>
        <authorList>
            <person name="Zhang D."/>
            <person name="Zheng J."/>
            <person name="Liu S."/>
            <person name="He W."/>
        </authorList>
    </citation>
    <scope>NUCLEOTIDE SEQUENCE</scope>
    <source>
        <strain evidence="2">FXH-223</strain>
    </source>
</reference>
<dbReference type="RefSeq" id="WP_228234476.1">
    <property type="nucleotide sequence ID" value="NZ_ARXL01000008.1"/>
</dbReference>
<dbReference type="InterPro" id="IPR038732">
    <property type="entry name" value="HpyO/CreE_NAD-binding"/>
</dbReference>
<evidence type="ECO:0000313" key="3">
    <source>
        <dbReference type="Proteomes" id="UP001108027"/>
    </source>
</evidence>
<dbReference type="InterPro" id="IPR052189">
    <property type="entry name" value="L-asp_N-monooxygenase_NS-form"/>
</dbReference>
<accession>A0A9Q3UNZ6</accession>
<evidence type="ECO:0000313" key="2">
    <source>
        <dbReference type="EMBL" id="MCC4309710.1"/>
    </source>
</evidence>
<dbReference type="Pfam" id="PF13454">
    <property type="entry name" value="NAD_binding_9"/>
    <property type="match status" value="1"/>
</dbReference>
<organism evidence="2 3">
    <name type="scientific">Alloalcanivorax marinus</name>
    <dbReference type="NCBI Taxonomy" id="1177169"/>
    <lineage>
        <taxon>Bacteria</taxon>
        <taxon>Pseudomonadati</taxon>
        <taxon>Pseudomonadota</taxon>
        <taxon>Gammaproteobacteria</taxon>
        <taxon>Oceanospirillales</taxon>
        <taxon>Alcanivoracaceae</taxon>
        <taxon>Alloalcanivorax</taxon>
    </lineage>
</organism>
<sequence>MLIHPMVSETELMRRIALIGAGPTGLYTLATLIHGDAPLCITLFEQGDQAGVGMPYDEHANHRAMLANIASIEIPPLTRSYLEWLRAQSSGFLADYGVDKTGLHERQFLPRVLLGHYFRDQCLALVRAGRHRGHRITVEERCRVLDLAAEADGLRLWTDRHRAPLAFDRAVIATGHVWPSPASGNRAYFPSPWTGLIDADLPAAEVGVLGTSLSGIDAALAVAVQHGHFEEQPDHPEHSLRFRVNAGSEGLRITLMSRTGLLPEADFYCPIPHEPLQVATEARLDREIEAGAEGLLDRAFDLMVQELRRQDPAWSARLGLEEQNADTFAGAYFEERARRNPFHWARHNLEEVERNKRARHTVPWRYALLRLHEVMEPIAPHLTEADRQRFDAGLRKVFVDNYAAVPPESIRRLLALRAAGVLDLRALGPDYRMDVGEESTRLCTDQGEYRFAVVINARGQKPKDLTDLPLPTLRRQLLDHGGPLPPLAEDYSLRVPAIGGQRIALAALPFLMHHRPFVQGIEACAEIGRAVGRSVIEATLVQHPL</sequence>
<dbReference type="AlphaFoldDB" id="A0A9Q3UNZ6"/>
<keyword evidence="3" id="KW-1185">Reference proteome</keyword>
<dbReference type="InterPro" id="IPR036188">
    <property type="entry name" value="FAD/NAD-bd_sf"/>
</dbReference>
<comment type="caution">
    <text evidence="2">The sequence shown here is derived from an EMBL/GenBank/DDBJ whole genome shotgun (WGS) entry which is preliminary data.</text>
</comment>
<dbReference type="Gene3D" id="3.50.50.60">
    <property type="entry name" value="FAD/NAD(P)-binding domain"/>
    <property type="match status" value="1"/>
</dbReference>
<dbReference type="EMBL" id="JAJGNA010000020">
    <property type="protein sequence ID" value="MCC4309710.1"/>
    <property type="molecule type" value="Genomic_DNA"/>
</dbReference>
<feature type="domain" description="FAD-dependent urate hydroxylase HpyO/Asp monooxygenase CreE-like FAD/NAD(P)-binding" evidence="1">
    <location>
        <begin position="17"/>
        <end position="176"/>
    </location>
</feature>
<proteinExistence type="predicted"/>
<dbReference type="PANTHER" id="PTHR40254">
    <property type="entry name" value="BLR0577 PROTEIN"/>
    <property type="match status" value="1"/>
</dbReference>
<dbReference type="SUPFAM" id="SSF51905">
    <property type="entry name" value="FAD/NAD(P)-binding domain"/>
    <property type="match status" value="1"/>
</dbReference>
<dbReference type="PANTHER" id="PTHR40254:SF1">
    <property type="entry name" value="BLR0577 PROTEIN"/>
    <property type="match status" value="1"/>
</dbReference>
<gene>
    <name evidence="2" type="ORF">LL252_14145</name>
</gene>
<dbReference type="Proteomes" id="UP001108027">
    <property type="component" value="Unassembled WGS sequence"/>
</dbReference>
<evidence type="ECO:0000259" key="1">
    <source>
        <dbReference type="Pfam" id="PF13454"/>
    </source>
</evidence>